<evidence type="ECO:0000313" key="3">
    <source>
        <dbReference type="Proteomes" id="UP000660339"/>
    </source>
</evidence>
<protein>
    <submittedName>
        <fullName evidence="2">Uncharacterized protein</fullName>
    </submittedName>
</protein>
<keyword evidence="3" id="KW-1185">Reference proteome</keyword>
<dbReference type="AlphaFoldDB" id="A0A8J3L5W0"/>
<gene>
    <name evidence="2" type="ORF">Cme02nite_04360</name>
</gene>
<name>A0A8J3L5W0_9ACTN</name>
<reference evidence="2" key="1">
    <citation type="submission" date="2021-01" db="EMBL/GenBank/DDBJ databases">
        <title>Whole genome shotgun sequence of Catellatospora methionotrophica NBRC 14553.</title>
        <authorList>
            <person name="Komaki H."/>
            <person name="Tamura T."/>
        </authorList>
    </citation>
    <scope>NUCLEOTIDE SEQUENCE</scope>
    <source>
        <strain evidence="2">NBRC 14553</strain>
    </source>
</reference>
<evidence type="ECO:0000313" key="2">
    <source>
        <dbReference type="EMBL" id="GIG12104.1"/>
    </source>
</evidence>
<proteinExistence type="predicted"/>
<keyword evidence="1" id="KW-1133">Transmembrane helix</keyword>
<organism evidence="2 3">
    <name type="scientific">Catellatospora methionotrophica</name>
    <dbReference type="NCBI Taxonomy" id="121620"/>
    <lineage>
        <taxon>Bacteria</taxon>
        <taxon>Bacillati</taxon>
        <taxon>Actinomycetota</taxon>
        <taxon>Actinomycetes</taxon>
        <taxon>Micromonosporales</taxon>
        <taxon>Micromonosporaceae</taxon>
        <taxon>Catellatospora</taxon>
    </lineage>
</organism>
<accession>A0A8J3L5W0</accession>
<keyword evidence="1" id="KW-0472">Membrane</keyword>
<sequence length="55" mass="5434">MTAGGTRGNGMPVGARLALFAALAGAAAAGVAGALRRRNRRDTVIAEKDLGPKGT</sequence>
<dbReference type="Proteomes" id="UP000660339">
    <property type="component" value="Unassembled WGS sequence"/>
</dbReference>
<evidence type="ECO:0000256" key="1">
    <source>
        <dbReference type="SAM" id="Phobius"/>
    </source>
</evidence>
<feature type="transmembrane region" description="Helical" evidence="1">
    <location>
        <begin position="17"/>
        <end position="35"/>
    </location>
</feature>
<comment type="caution">
    <text evidence="2">The sequence shown here is derived from an EMBL/GenBank/DDBJ whole genome shotgun (WGS) entry which is preliminary data.</text>
</comment>
<dbReference type="EMBL" id="BONJ01000001">
    <property type="protein sequence ID" value="GIG12104.1"/>
    <property type="molecule type" value="Genomic_DNA"/>
</dbReference>
<keyword evidence="1" id="KW-0812">Transmembrane</keyword>